<dbReference type="EMBL" id="KN823004">
    <property type="protein sequence ID" value="KIO27755.1"/>
    <property type="molecule type" value="Genomic_DNA"/>
</dbReference>
<keyword evidence="6" id="KW-1185">Reference proteome</keyword>
<protein>
    <recommendedName>
        <fullName evidence="7">MIF4G domain-containing protein</fullName>
    </recommendedName>
</protein>
<dbReference type="GO" id="GO:0000339">
    <property type="term" value="F:RNA cap binding"/>
    <property type="evidence" value="ECO:0007669"/>
    <property type="project" value="InterPro"/>
</dbReference>
<dbReference type="Pfam" id="PF09088">
    <property type="entry name" value="MIF4G_like"/>
    <property type="match status" value="1"/>
</dbReference>
<feature type="region of interest" description="Disordered" evidence="2">
    <location>
        <begin position="1"/>
        <end position="44"/>
    </location>
</feature>
<dbReference type="Gene3D" id="1.25.40.180">
    <property type="match status" value="3"/>
</dbReference>
<dbReference type="GO" id="GO:0005846">
    <property type="term" value="C:nuclear cap binding complex"/>
    <property type="evidence" value="ECO:0007669"/>
    <property type="project" value="InterPro"/>
</dbReference>
<evidence type="ECO:0000313" key="6">
    <source>
        <dbReference type="Proteomes" id="UP000054248"/>
    </source>
</evidence>
<dbReference type="InterPro" id="IPR015174">
    <property type="entry name" value="MIF4G-like_typ-2"/>
</dbReference>
<dbReference type="GO" id="GO:0000184">
    <property type="term" value="P:nuclear-transcribed mRNA catabolic process, nonsense-mediated decay"/>
    <property type="evidence" value="ECO:0007669"/>
    <property type="project" value="TreeGrafter"/>
</dbReference>
<dbReference type="PANTHER" id="PTHR12412:SF2">
    <property type="entry name" value="NUCLEAR CAP-BINDING PROTEIN SUBUNIT 1"/>
    <property type="match status" value="1"/>
</dbReference>
<dbReference type="GO" id="GO:0006406">
    <property type="term" value="P:mRNA export from nucleus"/>
    <property type="evidence" value="ECO:0007669"/>
    <property type="project" value="InterPro"/>
</dbReference>
<dbReference type="STRING" id="1051891.A0A0C3QBB1"/>
<dbReference type="HOGENOM" id="CLU_004991_0_0_1"/>
<organism evidence="5 6">
    <name type="scientific">Tulasnella calospora MUT 4182</name>
    <dbReference type="NCBI Taxonomy" id="1051891"/>
    <lineage>
        <taxon>Eukaryota</taxon>
        <taxon>Fungi</taxon>
        <taxon>Dikarya</taxon>
        <taxon>Basidiomycota</taxon>
        <taxon>Agaricomycotina</taxon>
        <taxon>Agaricomycetes</taxon>
        <taxon>Cantharellales</taxon>
        <taxon>Tulasnellaceae</taxon>
        <taxon>Tulasnella</taxon>
    </lineage>
</organism>
<proteinExistence type="predicted"/>
<reference evidence="6" key="2">
    <citation type="submission" date="2015-01" db="EMBL/GenBank/DDBJ databases">
        <title>Evolutionary Origins and Diversification of the Mycorrhizal Mutualists.</title>
        <authorList>
            <consortium name="DOE Joint Genome Institute"/>
            <consortium name="Mycorrhizal Genomics Consortium"/>
            <person name="Kohler A."/>
            <person name="Kuo A."/>
            <person name="Nagy L.G."/>
            <person name="Floudas D."/>
            <person name="Copeland A."/>
            <person name="Barry K.W."/>
            <person name="Cichocki N."/>
            <person name="Veneault-Fourrey C."/>
            <person name="LaButti K."/>
            <person name="Lindquist E.A."/>
            <person name="Lipzen A."/>
            <person name="Lundell T."/>
            <person name="Morin E."/>
            <person name="Murat C."/>
            <person name="Riley R."/>
            <person name="Ohm R."/>
            <person name="Sun H."/>
            <person name="Tunlid A."/>
            <person name="Henrissat B."/>
            <person name="Grigoriev I.V."/>
            <person name="Hibbett D.S."/>
            <person name="Martin F."/>
        </authorList>
    </citation>
    <scope>NUCLEOTIDE SEQUENCE [LARGE SCALE GENOMIC DNA]</scope>
    <source>
        <strain evidence="6">MUT 4182</strain>
    </source>
</reference>
<accession>A0A0C3QBB1</accession>
<gene>
    <name evidence="5" type="ORF">M407DRAFT_189261</name>
</gene>
<dbReference type="InterPro" id="IPR027159">
    <property type="entry name" value="CBP80"/>
</dbReference>
<feature type="compositionally biased region" description="Basic and acidic residues" evidence="2">
    <location>
        <begin position="20"/>
        <end position="42"/>
    </location>
</feature>
<sequence>MSYHGNGGHHGGGSGGGRGRYRDNRRDRDHHYPPPERPETKLRNSIIKFADDPESDPAREIPRLASHVRDQLPASSAAVAEGLRIGCTEQPYKIPLYAALVAFLSASSGEDDDDDADTGAQVAVRVVLEDFVKGFQAYVDELKWLQMRLCIQFFAHLVTLHVVTPKSLLALLQSLTAVLDEPGVSYSRARCAALCAGEALLRAGKELFALDAVSVGQIITILRVFADSQVGELTLVSPLARLYEKGADVLSHDHEVREPVSSLVSALGVMQASSFEQTPSSLPRPQKYLPPLENKLNAPLSPHAFELPFVLVPPDALDLESEDGLGSAVGPAIEDGKPKPPAKLEVPSVYLRLFDEEVTPNDHTPSGYLVRSCVRDTLEIFEVNRKEAARILLDIPRWWDPSTFKHRHQDDDASPLPEGDIMEWNLDCLVVETTLSLAFQLPISPHVPVYYYALITDLCKLSPSTVGPAVGKSIRKLYRLLEDQGSLDDGALDVEVARRFVEWFAVHMSNFSFNWVWKEWIPDLELPRCHPRRRFIQRAIELEIRASYFDRIKEALPVEYHDPEASALAEEAPGPEYEYDSGHPHFAEAESLTNLIKNRSKVDIVLARAQELCAEATTRMSENDATAIIRSVSVQVILHVGARSFSHFLNAIERYLSLLKFFSKDTEAKAQILDTAAKFWKRNSQMIAIVFDKLMQYQVVDPADVVAWSFRSSATNGDHRVEGSIGIKGWEILKAALDKASGRVAIAKRKVQKVKKEEEDAKAKLKASKGAVVDEVMEEEDTMQDDTTESPALAAALKAHSTLTRDQKTALVRALDGFVSFLGSTPQSGVVITKDAWHSRNNWEDDPWDSWETWGWFRHFCRAYSSQLKTYMNTLEAVSIGRLDSMPGVDPAAADMVKAIWNSALGGE</sequence>
<dbReference type="GO" id="GO:0005634">
    <property type="term" value="C:nucleus"/>
    <property type="evidence" value="ECO:0007669"/>
    <property type="project" value="TreeGrafter"/>
</dbReference>
<dbReference type="InterPro" id="IPR016024">
    <property type="entry name" value="ARM-type_fold"/>
</dbReference>
<keyword evidence="1" id="KW-0175">Coiled coil</keyword>
<dbReference type="OrthoDB" id="10252707at2759"/>
<feature type="coiled-coil region" evidence="1">
    <location>
        <begin position="737"/>
        <end position="771"/>
    </location>
</feature>
<dbReference type="SUPFAM" id="SSF48371">
    <property type="entry name" value="ARM repeat"/>
    <property type="match status" value="3"/>
</dbReference>
<evidence type="ECO:0000256" key="2">
    <source>
        <dbReference type="SAM" id="MobiDB-lite"/>
    </source>
</evidence>
<dbReference type="AlphaFoldDB" id="A0A0C3QBB1"/>
<feature type="domain" description="MIF4G-like type 1" evidence="3">
    <location>
        <begin position="360"/>
        <end position="557"/>
    </location>
</feature>
<feature type="domain" description="MIF4G-like type 2" evidence="4">
    <location>
        <begin position="577"/>
        <end position="869"/>
    </location>
</feature>
<evidence type="ECO:0000256" key="1">
    <source>
        <dbReference type="SAM" id="Coils"/>
    </source>
</evidence>
<dbReference type="InterPro" id="IPR015172">
    <property type="entry name" value="MIF4G-like_typ-1"/>
</dbReference>
<evidence type="ECO:0008006" key="7">
    <source>
        <dbReference type="Google" id="ProtNLM"/>
    </source>
</evidence>
<evidence type="ECO:0000259" key="4">
    <source>
        <dbReference type="Pfam" id="PF09090"/>
    </source>
</evidence>
<dbReference type="GO" id="GO:0003729">
    <property type="term" value="F:mRNA binding"/>
    <property type="evidence" value="ECO:0007669"/>
    <property type="project" value="TreeGrafter"/>
</dbReference>
<feature type="compositionally biased region" description="Gly residues" evidence="2">
    <location>
        <begin position="1"/>
        <end position="18"/>
    </location>
</feature>
<dbReference type="Pfam" id="PF09090">
    <property type="entry name" value="MIF4G_like_2"/>
    <property type="match status" value="1"/>
</dbReference>
<name>A0A0C3QBB1_9AGAM</name>
<reference evidence="5 6" key="1">
    <citation type="submission" date="2014-04" db="EMBL/GenBank/DDBJ databases">
        <authorList>
            <consortium name="DOE Joint Genome Institute"/>
            <person name="Kuo A."/>
            <person name="Girlanda M."/>
            <person name="Perotto S."/>
            <person name="Kohler A."/>
            <person name="Nagy L.G."/>
            <person name="Floudas D."/>
            <person name="Copeland A."/>
            <person name="Barry K.W."/>
            <person name="Cichocki N."/>
            <person name="Veneault-Fourrey C."/>
            <person name="LaButti K."/>
            <person name="Lindquist E.A."/>
            <person name="Lipzen A."/>
            <person name="Lundell T."/>
            <person name="Morin E."/>
            <person name="Murat C."/>
            <person name="Sun H."/>
            <person name="Tunlid A."/>
            <person name="Henrissat B."/>
            <person name="Grigoriev I.V."/>
            <person name="Hibbett D.S."/>
            <person name="Martin F."/>
            <person name="Nordberg H.P."/>
            <person name="Cantor M.N."/>
            <person name="Hua S.X."/>
        </authorList>
    </citation>
    <scope>NUCLEOTIDE SEQUENCE [LARGE SCALE GENOMIC DNA]</scope>
    <source>
        <strain evidence="5 6">MUT 4182</strain>
    </source>
</reference>
<dbReference type="PANTHER" id="PTHR12412">
    <property type="entry name" value="CAP BINDING PROTEIN"/>
    <property type="match status" value="1"/>
</dbReference>
<evidence type="ECO:0000313" key="5">
    <source>
        <dbReference type="EMBL" id="KIO27755.1"/>
    </source>
</evidence>
<dbReference type="Proteomes" id="UP000054248">
    <property type="component" value="Unassembled WGS sequence"/>
</dbReference>
<evidence type="ECO:0000259" key="3">
    <source>
        <dbReference type="Pfam" id="PF09088"/>
    </source>
</evidence>